<dbReference type="PANTHER" id="PTHR30188:SF4">
    <property type="entry name" value="PROTEIN TRIGALACTOSYLDIACYLGLYCEROL 1, CHLOROPLASTIC"/>
    <property type="match status" value="1"/>
</dbReference>
<dbReference type="Proteomes" id="UP001277761">
    <property type="component" value="Unassembled WGS sequence"/>
</dbReference>
<feature type="transmembrane region" description="Helical" evidence="1">
    <location>
        <begin position="246"/>
        <end position="270"/>
    </location>
</feature>
<keyword evidence="1" id="KW-0472">Membrane</keyword>
<dbReference type="EMBL" id="JAXAVX010000003">
    <property type="protein sequence ID" value="MDX8151717.1"/>
    <property type="molecule type" value="Genomic_DNA"/>
</dbReference>
<dbReference type="RefSeq" id="WP_319953871.1">
    <property type="nucleotide sequence ID" value="NZ_JAXAVX010000003.1"/>
</dbReference>
<dbReference type="PANTHER" id="PTHR30188">
    <property type="entry name" value="ABC TRANSPORTER PERMEASE PROTEIN-RELATED"/>
    <property type="match status" value="1"/>
</dbReference>
<keyword evidence="1" id="KW-1133">Transmembrane helix</keyword>
<feature type="transmembrane region" description="Helical" evidence="1">
    <location>
        <begin position="57"/>
        <end position="80"/>
    </location>
</feature>
<name>A0ABU4VIR5_9ACTN</name>
<dbReference type="Pfam" id="PF02405">
    <property type="entry name" value="MlaE"/>
    <property type="match status" value="1"/>
</dbReference>
<accession>A0ABU4VIR5</accession>
<evidence type="ECO:0000313" key="2">
    <source>
        <dbReference type="EMBL" id="MDX8151717.1"/>
    </source>
</evidence>
<feature type="transmembrane region" description="Helical" evidence="1">
    <location>
        <begin position="211"/>
        <end position="234"/>
    </location>
</feature>
<organism evidence="2 3">
    <name type="scientific">Patulibacter brassicae</name>
    <dbReference type="NCBI Taxonomy" id="1705717"/>
    <lineage>
        <taxon>Bacteria</taxon>
        <taxon>Bacillati</taxon>
        <taxon>Actinomycetota</taxon>
        <taxon>Thermoleophilia</taxon>
        <taxon>Solirubrobacterales</taxon>
        <taxon>Patulibacteraceae</taxon>
        <taxon>Patulibacter</taxon>
    </lineage>
</organism>
<protein>
    <submittedName>
        <fullName evidence="2">ABC transporter permease</fullName>
    </submittedName>
</protein>
<reference evidence="2 3" key="1">
    <citation type="submission" date="2023-11" db="EMBL/GenBank/DDBJ databases">
        <authorList>
            <person name="Xu M."/>
            <person name="Jiang T."/>
        </authorList>
    </citation>
    <scope>NUCLEOTIDE SEQUENCE [LARGE SCALE GENOMIC DNA]</scope>
    <source>
        <strain evidence="2 3">SD</strain>
    </source>
</reference>
<comment type="caution">
    <text evidence="2">The sequence shown here is derived from an EMBL/GenBank/DDBJ whole genome shotgun (WGS) entry which is preliminary data.</text>
</comment>
<sequence length="280" mass="28846">MTTAPEAAPAVRPAAVADRVGEAGVSHLSRLGGMLALAIAVLRELARPPLAWRHEFLSSAVTIVRTTFWPITISVAIWGFSGPGLQAGNFLQAFGSIDRAGGFMVVSIVREFGTFVTAGIAAGMVGTMLTAELGTRRVRGELDALEVLGVDPVAAIVAPRTLAIVVVMMAMNVFALVFGVAGGYVASVGIMGGTTGAFLESFVANATFLDLAASVVKVGLFGFLIGIISAWHGLHAAGGAHGVGQAVNRAVVGSLLAVFAVNLAYTQWFLAAFPQVNVLR</sequence>
<evidence type="ECO:0000313" key="3">
    <source>
        <dbReference type="Proteomes" id="UP001277761"/>
    </source>
</evidence>
<evidence type="ECO:0000256" key="1">
    <source>
        <dbReference type="SAM" id="Phobius"/>
    </source>
</evidence>
<proteinExistence type="predicted"/>
<feature type="transmembrane region" description="Helical" evidence="1">
    <location>
        <begin position="112"/>
        <end position="131"/>
    </location>
</feature>
<feature type="transmembrane region" description="Helical" evidence="1">
    <location>
        <begin position="162"/>
        <end position="191"/>
    </location>
</feature>
<keyword evidence="1" id="KW-0812">Transmembrane</keyword>
<gene>
    <name evidence="2" type="ORF">SK069_08945</name>
</gene>
<dbReference type="InterPro" id="IPR030802">
    <property type="entry name" value="Permease_MalE"/>
</dbReference>
<keyword evidence="3" id="KW-1185">Reference proteome</keyword>